<proteinExistence type="predicted"/>
<evidence type="ECO:0000313" key="1">
    <source>
        <dbReference type="EMBL" id="CAD7230139.1"/>
    </source>
</evidence>
<accession>A0A7R8ZSK2</accession>
<sequence>MVQAASSRVQAPEEFLQVPWDERDATIQNSGHPEESWIPETGGFERNQGFWGGESYPPLSGQTQHEAESAKHPLVPHGEPQRGYQYSNDQEKPPEEKLGEIPGFEPNRVYDPYHQTPPSYLELPTWKEPDRGKEEFSGYNEIREDRKFNQFLSRDDAKDGDPLQWIIDNFLELSLGIAVGAGALISISLALTSFCFAGTSVFMFKSVFADLLNRIPLRVQRRKGHTRETSKTERGVE</sequence>
<reference evidence="1" key="1">
    <citation type="submission" date="2020-11" db="EMBL/GenBank/DDBJ databases">
        <authorList>
            <person name="Tran Van P."/>
        </authorList>
    </citation>
    <scope>NUCLEOTIDE SEQUENCE</scope>
</reference>
<organism evidence="1">
    <name type="scientific">Cyprideis torosa</name>
    <dbReference type="NCBI Taxonomy" id="163714"/>
    <lineage>
        <taxon>Eukaryota</taxon>
        <taxon>Metazoa</taxon>
        <taxon>Ecdysozoa</taxon>
        <taxon>Arthropoda</taxon>
        <taxon>Crustacea</taxon>
        <taxon>Oligostraca</taxon>
        <taxon>Ostracoda</taxon>
        <taxon>Podocopa</taxon>
        <taxon>Podocopida</taxon>
        <taxon>Cytherocopina</taxon>
        <taxon>Cytheroidea</taxon>
        <taxon>Cytherideidae</taxon>
        <taxon>Cyprideis</taxon>
    </lineage>
</organism>
<dbReference type="EMBL" id="OB662490">
    <property type="protein sequence ID" value="CAD7230139.1"/>
    <property type="molecule type" value="Genomic_DNA"/>
</dbReference>
<name>A0A7R8ZSK2_9CRUS</name>
<dbReference type="AlphaFoldDB" id="A0A7R8ZSK2"/>
<gene>
    <name evidence="1" type="ORF">CTOB1V02_LOCUS8002</name>
</gene>
<protein>
    <submittedName>
        <fullName evidence="1">Uncharacterized protein</fullName>
    </submittedName>
</protein>